<accession>A0A4Z2F9E5</accession>
<dbReference type="EMBL" id="SRLO01001441">
    <property type="protein sequence ID" value="TNN37787.1"/>
    <property type="molecule type" value="Genomic_DNA"/>
</dbReference>
<dbReference type="Proteomes" id="UP000314294">
    <property type="component" value="Unassembled WGS sequence"/>
</dbReference>
<protein>
    <submittedName>
        <fullName evidence="1">Uncharacterized protein</fullName>
    </submittedName>
</protein>
<evidence type="ECO:0000313" key="2">
    <source>
        <dbReference type="Proteomes" id="UP000314294"/>
    </source>
</evidence>
<reference evidence="1 2" key="1">
    <citation type="submission" date="2019-03" db="EMBL/GenBank/DDBJ databases">
        <title>First draft genome of Liparis tanakae, snailfish: a comprehensive survey of snailfish specific genes.</title>
        <authorList>
            <person name="Kim W."/>
            <person name="Song I."/>
            <person name="Jeong J.-H."/>
            <person name="Kim D."/>
            <person name="Kim S."/>
            <person name="Ryu S."/>
            <person name="Song J.Y."/>
            <person name="Lee S.K."/>
        </authorList>
    </citation>
    <scope>NUCLEOTIDE SEQUENCE [LARGE SCALE GENOMIC DNA]</scope>
    <source>
        <tissue evidence="1">Muscle</tissue>
    </source>
</reference>
<dbReference type="AlphaFoldDB" id="A0A4Z2F9E5"/>
<name>A0A4Z2F9E5_9TELE</name>
<comment type="caution">
    <text evidence="1">The sequence shown here is derived from an EMBL/GenBank/DDBJ whole genome shotgun (WGS) entry which is preliminary data.</text>
</comment>
<evidence type="ECO:0000313" key="1">
    <source>
        <dbReference type="EMBL" id="TNN37787.1"/>
    </source>
</evidence>
<keyword evidence="2" id="KW-1185">Reference proteome</keyword>
<sequence length="80" mass="9236">METDACHLELDTYDFFNCFLSVVPTPIYPQTLPLSPALAPAQDRPWEWPALNIVAFEWGDYRAATGPDWKDRKRAPIRDK</sequence>
<proteinExistence type="predicted"/>
<organism evidence="1 2">
    <name type="scientific">Liparis tanakae</name>
    <name type="common">Tanaka's snailfish</name>
    <dbReference type="NCBI Taxonomy" id="230148"/>
    <lineage>
        <taxon>Eukaryota</taxon>
        <taxon>Metazoa</taxon>
        <taxon>Chordata</taxon>
        <taxon>Craniata</taxon>
        <taxon>Vertebrata</taxon>
        <taxon>Euteleostomi</taxon>
        <taxon>Actinopterygii</taxon>
        <taxon>Neopterygii</taxon>
        <taxon>Teleostei</taxon>
        <taxon>Neoteleostei</taxon>
        <taxon>Acanthomorphata</taxon>
        <taxon>Eupercaria</taxon>
        <taxon>Perciformes</taxon>
        <taxon>Cottioidei</taxon>
        <taxon>Cottales</taxon>
        <taxon>Liparidae</taxon>
        <taxon>Liparis</taxon>
    </lineage>
</organism>
<gene>
    <name evidence="1" type="ORF">EYF80_052047</name>
</gene>